<reference evidence="1 2" key="1">
    <citation type="submission" date="2010-03" db="EMBL/GenBank/DDBJ databases">
        <title>The genome sequence of Coprococcus catus GD/7.</title>
        <authorList>
            <consortium name="metaHIT consortium -- http://www.metahit.eu/"/>
            <person name="Pajon A."/>
            <person name="Turner K."/>
            <person name="Parkhill J."/>
            <person name="Duncan S."/>
            <person name="Flint H."/>
        </authorList>
    </citation>
    <scope>NUCLEOTIDE SEQUENCE [LARGE SCALE GENOMIC DNA]</scope>
    <source>
        <strain evidence="1 2">GD/7</strain>
    </source>
</reference>
<protein>
    <submittedName>
        <fullName evidence="1">Uncharacterized protein</fullName>
    </submittedName>
</protein>
<dbReference type="AlphaFoldDB" id="D4JAT5"/>
<reference evidence="1 2" key="2">
    <citation type="submission" date="2010-03" db="EMBL/GenBank/DDBJ databases">
        <authorList>
            <person name="Pajon A."/>
        </authorList>
    </citation>
    <scope>NUCLEOTIDE SEQUENCE [LARGE SCALE GENOMIC DNA]</scope>
    <source>
        <strain evidence="1 2">GD/7</strain>
    </source>
</reference>
<dbReference type="HOGENOM" id="CLU_1413044_0_0_9"/>
<proteinExistence type="predicted"/>
<dbReference type="EMBL" id="FP929038">
    <property type="protein sequence ID" value="CBK81456.1"/>
    <property type="molecule type" value="Genomic_DNA"/>
</dbReference>
<gene>
    <name evidence="1" type="ORF">CC1_28530</name>
</gene>
<dbReference type="KEGG" id="cct:CC1_28530"/>
<dbReference type="Proteomes" id="UP000008798">
    <property type="component" value="Chromosome"/>
</dbReference>
<accession>D4JAT5</accession>
<name>D4JAT5_9FIRM</name>
<organism evidence="1 2">
    <name type="scientific">Coprococcus catus GD/7</name>
    <dbReference type="NCBI Taxonomy" id="717962"/>
    <lineage>
        <taxon>Bacteria</taxon>
        <taxon>Bacillati</taxon>
        <taxon>Bacillota</taxon>
        <taxon>Clostridia</taxon>
        <taxon>Lachnospirales</taxon>
        <taxon>Lachnospiraceae</taxon>
        <taxon>Coprococcus</taxon>
    </lineage>
</organism>
<dbReference type="STRING" id="717962.CC1_28530"/>
<evidence type="ECO:0000313" key="1">
    <source>
        <dbReference type="EMBL" id="CBK81456.1"/>
    </source>
</evidence>
<sequence>MFAFQENNYLSGNIMNEPGAGSHRKNVQENAYRTAEYPIDIAKEQLGGHFPWGDIEQVGGAEAMQDTIQNFGCQTEKGKKWQCPKEASGCKIGFVTENNDESDKNQHQMPKDAMQCQRPVRMKNTGGVDKGGNSPHHIEIKQKGTENSVPFFVMYHDQQGTQIHGETAKLKWKNPPVINVVIDNIKIHQLFI</sequence>
<evidence type="ECO:0000313" key="2">
    <source>
        <dbReference type="Proteomes" id="UP000008798"/>
    </source>
</evidence>